<dbReference type="EMBL" id="SPNC01000193">
    <property type="protein sequence ID" value="TFH94091.1"/>
    <property type="molecule type" value="Genomic_DNA"/>
</dbReference>
<dbReference type="InterPro" id="IPR008969">
    <property type="entry name" value="CarboxyPept-like_regulatory"/>
</dbReference>
<comment type="subcellular location">
    <subcellularLocation>
        <location evidence="1">Cell outer membrane</location>
    </subcellularLocation>
</comment>
<proteinExistence type="predicted"/>
<dbReference type="Pfam" id="PF13715">
    <property type="entry name" value="CarbopepD_reg_2"/>
    <property type="match status" value="1"/>
</dbReference>
<dbReference type="Gene3D" id="2.40.170.20">
    <property type="entry name" value="TonB-dependent receptor, beta-barrel domain"/>
    <property type="match status" value="1"/>
</dbReference>
<reference evidence="4 5" key="1">
    <citation type="submission" date="2019-03" db="EMBL/GenBank/DDBJ databases">
        <title>Porphyromonas levii Isolated from the Uterus of Dairy Cows.</title>
        <authorList>
            <person name="Francis A.M."/>
        </authorList>
    </citation>
    <scope>NUCLEOTIDE SEQUENCE [LARGE SCALE GENOMIC DNA]</scope>
    <source>
        <strain evidence="4 5">AF5678</strain>
    </source>
</reference>
<protein>
    <submittedName>
        <fullName evidence="4">TonB-dependent receptor</fullName>
    </submittedName>
</protein>
<comment type="caution">
    <text evidence="4">The sequence shown here is derived from an EMBL/GenBank/DDBJ whole genome shotgun (WGS) entry which is preliminary data.</text>
</comment>
<dbReference type="Proteomes" id="UP000297225">
    <property type="component" value="Unassembled WGS sequence"/>
</dbReference>
<evidence type="ECO:0000256" key="1">
    <source>
        <dbReference type="ARBA" id="ARBA00004442"/>
    </source>
</evidence>
<dbReference type="SUPFAM" id="SSF56935">
    <property type="entry name" value="Porins"/>
    <property type="match status" value="1"/>
</dbReference>
<keyword evidence="5" id="KW-1185">Reference proteome</keyword>
<dbReference type="RefSeq" id="WP_134850008.1">
    <property type="nucleotide sequence ID" value="NZ_JADRFP010000061.1"/>
</dbReference>
<evidence type="ECO:0000313" key="5">
    <source>
        <dbReference type="Proteomes" id="UP000297225"/>
    </source>
</evidence>
<keyword evidence="2" id="KW-0472">Membrane</keyword>
<name>A0A4Y8WNY4_9PORP</name>
<dbReference type="AlphaFoldDB" id="A0A4Y8WNY4"/>
<evidence type="ECO:0000256" key="2">
    <source>
        <dbReference type="ARBA" id="ARBA00023136"/>
    </source>
</evidence>
<dbReference type="GO" id="GO:0009279">
    <property type="term" value="C:cell outer membrane"/>
    <property type="evidence" value="ECO:0007669"/>
    <property type="project" value="UniProtKB-SubCell"/>
</dbReference>
<dbReference type="Gene3D" id="2.60.40.1120">
    <property type="entry name" value="Carboxypeptidase-like, regulatory domain"/>
    <property type="match status" value="1"/>
</dbReference>
<organism evidence="4 5">
    <name type="scientific">Porphyromonas levii</name>
    <dbReference type="NCBI Taxonomy" id="28114"/>
    <lineage>
        <taxon>Bacteria</taxon>
        <taxon>Pseudomonadati</taxon>
        <taxon>Bacteroidota</taxon>
        <taxon>Bacteroidia</taxon>
        <taxon>Bacteroidales</taxon>
        <taxon>Porphyromonadaceae</taxon>
        <taxon>Porphyromonas</taxon>
    </lineage>
</organism>
<gene>
    <name evidence="4" type="ORF">E4P47_08990</name>
</gene>
<dbReference type="OrthoDB" id="603275at2"/>
<dbReference type="SUPFAM" id="SSF49464">
    <property type="entry name" value="Carboxypeptidase regulatory domain-like"/>
    <property type="match status" value="1"/>
</dbReference>
<evidence type="ECO:0000256" key="3">
    <source>
        <dbReference type="ARBA" id="ARBA00023237"/>
    </source>
</evidence>
<dbReference type="InterPro" id="IPR036942">
    <property type="entry name" value="Beta-barrel_TonB_sf"/>
</dbReference>
<evidence type="ECO:0000313" key="4">
    <source>
        <dbReference type="EMBL" id="TFH94091.1"/>
    </source>
</evidence>
<keyword evidence="3" id="KW-0998">Cell outer membrane</keyword>
<accession>A0A4Y8WNY4</accession>
<keyword evidence="4" id="KW-0675">Receptor</keyword>
<sequence>MMRIFIRILYVALCAFLANNSYAGIYGRVLDKSNKEPLQGCIVVAKNGDGKVLNHTSTDEHGSFRLDTKVDTATTLSVSLMSYASQEISLLGASYPLTILMEEQVFELKEVAVRAKRIRAQGDTIAYYVSTFAQTNDQAIGEVLKRMPGIEVESSGKIKYQGVDINKFYIEGQDLLGNKYGVATMGIAANDIGAVEVMERHQPMQVLHGFSISDQAAINLKLKKGKKSVWLAHGSIGGGYSQSPKSPLWSGDLFVLSAMSRSQTLLSLKSNNNGFDLSDEQTEFNETPRGTEIGDYFALTSPAPPSLKPERTTLNISSIASLNHLYKTRNEIDIKLQVDYLSNRLASRNKAKMTYFLDGGDKIIIEDKEDVMKENMVRANVTVVANQPTYYLQNSTKAQFDWDNMEFSTLGTFNNSQNANQRNYYANNSFRLIKRFGDRHLVTFNSTNEWESRPSTLIIKDDVETRGQKINSQAFFTDEQAFYDFQIGRFVIGVNAGFQGLFRRVSGRQINSVTNQPFSISNFYTFLASPKAEWRHRKVRFVLSFPISYRHYDFRDLWEDKNLLIYSPTLSFNWQPNSALSLTFRGGSGTTPLSLNNLYQGVVVTNYRSFSYGYEDLLMTKRQNISARLSYRNPSKGVFSNLIVMHHWINNPYRMKQDFKDNYIYHAYERTDSKSRIFNATGSFNKTLDFMRGGFGINAMYSRTSRDIISQQSVVPFALNLLTIGSMLNGNTSKDFFFLYQFEFSRSWLDTPTRITTALNNYIHSLKLVYTPIDPLSIELKGEYYHNEITKDVDKKITMMDANITWRVNKKIDLIASITNILNNNEYVYTSYGLLNSYSVNHQIRGREALFTLRIK</sequence>
<dbReference type="GeneID" id="66797954"/>